<dbReference type="EMBL" id="JPPY01000138">
    <property type="protein sequence ID" value="KND32241.1"/>
    <property type="molecule type" value="Genomic_DNA"/>
</dbReference>
<comment type="caution">
    <text evidence="1">The sequence shown here is derived from an EMBL/GenBank/DDBJ whole genome shotgun (WGS) entry which is preliminary data.</text>
</comment>
<proteinExistence type="predicted"/>
<dbReference type="AlphaFoldDB" id="A0A0L0K335"/>
<evidence type="ECO:0000313" key="1">
    <source>
        <dbReference type="EMBL" id="KND32241.1"/>
    </source>
</evidence>
<gene>
    <name evidence="1" type="ORF">IQ63_23725</name>
</gene>
<name>A0A0L0K335_9ACTN</name>
<dbReference type="Proteomes" id="UP000037151">
    <property type="component" value="Unassembled WGS sequence"/>
</dbReference>
<dbReference type="PATRIC" id="fig|42234.21.peg.4907"/>
<sequence>MRQPIDLGLGRHCGNHPVAGPIGAVLQMFRRLGLALAALIVVLQVVNKPPNALFKTSVTLAVVLVAYGLRLAWRLLSARFGLSRCYLYTGGLVVTNLLGGVRDAVAWSDVTTLNRSAGFAAGATFNRFVISRNGRPPVTFLALGLTPALAKELPDRAARNGIV</sequence>
<accession>A0A0L0K335</accession>
<dbReference type="OrthoDB" id="4219373at2"/>
<protein>
    <submittedName>
        <fullName evidence="1">Uncharacterized protein</fullName>
    </submittedName>
</protein>
<dbReference type="RefSeq" id="WP_063786322.1">
    <property type="nucleotide sequence ID" value="NZ_KQ257823.1"/>
</dbReference>
<evidence type="ECO:0000313" key="2">
    <source>
        <dbReference type="Proteomes" id="UP000037151"/>
    </source>
</evidence>
<organism evidence="1 2">
    <name type="scientific">Streptomyces acidiscabies</name>
    <dbReference type="NCBI Taxonomy" id="42234"/>
    <lineage>
        <taxon>Bacteria</taxon>
        <taxon>Bacillati</taxon>
        <taxon>Actinomycetota</taxon>
        <taxon>Actinomycetes</taxon>
        <taxon>Kitasatosporales</taxon>
        <taxon>Streptomycetaceae</taxon>
        <taxon>Streptomyces</taxon>
    </lineage>
</organism>
<reference evidence="2" key="1">
    <citation type="submission" date="2014-07" db="EMBL/GenBank/DDBJ databases">
        <title>Genome sequencing of plant-pathogenic Streptomyces species.</title>
        <authorList>
            <person name="Harrison J."/>
            <person name="Sapp M."/>
            <person name="Thwaites R."/>
            <person name="Studholme D.J."/>
        </authorList>
    </citation>
    <scope>NUCLEOTIDE SEQUENCE [LARGE SCALE GENOMIC DNA]</scope>
    <source>
        <strain evidence="2">NCPPB 4445</strain>
    </source>
</reference>